<evidence type="ECO:0000256" key="5">
    <source>
        <dbReference type="PROSITE-ProRule" id="PRU00175"/>
    </source>
</evidence>
<dbReference type="PROSITE" id="PS50089">
    <property type="entry name" value="ZF_RING_2"/>
    <property type="match status" value="1"/>
</dbReference>
<evidence type="ECO:0000256" key="4">
    <source>
        <dbReference type="ARBA" id="ARBA00022833"/>
    </source>
</evidence>
<dbReference type="InterPro" id="IPR028091">
    <property type="entry name" value="FAM91_N_dom"/>
</dbReference>
<proteinExistence type="inferred from homology"/>
<dbReference type="InterPro" id="IPR013083">
    <property type="entry name" value="Znf_RING/FYVE/PHD"/>
</dbReference>
<dbReference type="WBParaSite" id="maker-uti_cns_0000698-snap-gene-0.4-mRNA-1">
    <property type="protein sequence ID" value="maker-uti_cns_0000698-snap-gene-0.4-mRNA-1"/>
    <property type="gene ID" value="maker-uti_cns_0000698-snap-gene-0.4"/>
</dbReference>
<evidence type="ECO:0000313" key="8">
    <source>
        <dbReference type="Proteomes" id="UP000095280"/>
    </source>
</evidence>
<keyword evidence="2" id="KW-0479">Metal-binding</keyword>
<dbReference type="PANTHER" id="PTHR28441:SF2">
    <property type="entry name" value="PROTEIN FAM91A1"/>
    <property type="match status" value="1"/>
</dbReference>
<evidence type="ECO:0000256" key="6">
    <source>
        <dbReference type="SAM" id="MobiDB-lite"/>
    </source>
</evidence>
<evidence type="ECO:0000256" key="1">
    <source>
        <dbReference type="ARBA" id="ARBA00010319"/>
    </source>
</evidence>
<feature type="domain" description="RING-type" evidence="7">
    <location>
        <begin position="802"/>
        <end position="840"/>
    </location>
</feature>
<dbReference type="Pfam" id="PF00097">
    <property type="entry name" value="zf-C3HC4"/>
    <property type="match status" value="1"/>
</dbReference>
<dbReference type="PROSITE" id="PS00518">
    <property type="entry name" value="ZF_RING_1"/>
    <property type="match status" value="1"/>
</dbReference>
<dbReference type="Proteomes" id="UP000095280">
    <property type="component" value="Unplaced"/>
</dbReference>
<keyword evidence="4" id="KW-0862">Zinc</keyword>
<dbReference type="SMART" id="SM00184">
    <property type="entry name" value="RING"/>
    <property type="match status" value="1"/>
</dbReference>
<comment type="similarity">
    <text evidence="1">Belongs to the FAM91 family.</text>
</comment>
<dbReference type="GO" id="GO:0008270">
    <property type="term" value="F:zinc ion binding"/>
    <property type="evidence" value="ECO:0007669"/>
    <property type="project" value="UniProtKB-KW"/>
</dbReference>
<dbReference type="AlphaFoldDB" id="A0A1I8G3P1"/>
<sequence length="1266" mass="138466">MRPGEELENYLRQGYTWNRLPSSAKQQLGGEREFANAIYQFGLRNQLKFEDHQIGAYSKRLLKRSERQYYEDLVAYSREHLLLYPYHLQAKIARGLGVTPYHYYTDMVESIMNLERSYDCLPNFTAADCVRILGIGRNQYIEVMNQTRSSRRILGLEIRKRRVRDFLPHQPIEDVVIQPWWLVHVGYVPNDAIQVCTPIERRLIDSLIDRNGGPIVAGTVDYHLLKSLYLKGFVYLDIPIADEDCIVVPTLEGFVMNRVIGDSFENLLYKIFISIDEHTTIKELASVLQADLSMVKTAISLFCRLGFAFKKTSPNSELPSPVGSTTSVGQSSLGAESQASVNIEQASASTGSGDSILTNGGRHPSWIGVPTMARPHHANGPSLLNPTGASLPPPLTNAATANASVSGSAGQHPRLGSTGSADLTALDPASAVSNSDATSNSGSSNRLKIAFLFDSTLTAYLMMGNLSPGLKNHAVTMFEVGKLSEESMDSFLAELDKVEDIGEGEVARYFWHAVNLRDTVARLRHNPKINGGLGLDLLRTESLLSLEPASRSRILAKNYAFLLSMAPISQEDRTVMMCNPLHLGPPIPEVNSIWFKLFLYCLTGCGPPSLLLAKGTRLSKLPKQLRRFHTFLVTAWGHDPSETPASNLLATVNDALTISAVLVQGYASDCKQTNVPFPTPIVELPGDQGALVSRLFSELDLQCQCGYITLLCESAPSNGCTLLDLHFGVPLFDSGVTAAVCQGLIERELLSERNKAPLLRANRALTLSLLDFIAEWTGSAQPVVASGSRMATPLPNEEDLSCIICSNVYTDPRVLPCGHSFCSACIAQWRQNQPVCPNCRGPIGPVNPPRNTILANIVERFLQQQQHAASLLNACDKCGRSGPAVQVCRHCRHPLCGPCTVKHVQKLKVRTNDAINRLEPLLKKQEDRMDQLLNAQAEWTHAQASLAAVLAKVNNRLDLINSEVANRTDLIHSSREQFAAMKSALTVSAASATDAALLGRTIKNVNCLALKFNADDDQQSSSAAAIGSIVSLTVCSNTEGYLYGRGMVLSARTVAAAGEQASFKALPDEVILILEGVSPHTKLKAYGVDGSYKGNIDMKMPDGSGPSVSPNYNIAANDVTQLLAISLSKINQVLVTTLDGSHKLLVTNCCGLDLDNPLGTFLTDNNRVYIADFRNRRVVRVFKHNSLARVDRIAVAKDGTVLARVEPCHLVILKEQPEQLPARLPEIKRKFFHFQLDPFGDLVFTSGGGLQTGQLYVLRQPCVVPD</sequence>
<dbReference type="Pfam" id="PF14647">
    <property type="entry name" value="FAM91_N"/>
    <property type="match status" value="1"/>
</dbReference>
<feature type="region of interest" description="Disordered" evidence="6">
    <location>
        <begin position="313"/>
        <end position="422"/>
    </location>
</feature>
<name>A0A1I8G3P1_9PLAT</name>
<dbReference type="SUPFAM" id="SSF57850">
    <property type="entry name" value="RING/U-box"/>
    <property type="match status" value="1"/>
</dbReference>
<dbReference type="InterPro" id="IPR017907">
    <property type="entry name" value="Znf_RING_CS"/>
</dbReference>
<dbReference type="InterPro" id="IPR028097">
    <property type="entry name" value="FAM91_C_dom"/>
</dbReference>
<accession>A0A1I8G3P1</accession>
<dbReference type="Pfam" id="PF14648">
    <property type="entry name" value="FAM91_C"/>
    <property type="match status" value="2"/>
</dbReference>
<reference evidence="9" key="1">
    <citation type="submission" date="2016-11" db="UniProtKB">
        <authorList>
            <consortium name="WormBaseParasite"/>
        </authorList>
    </citation>
    <scope>IDENTIFICATION</scope>
</reference>
<keyword evidence="3 5" id="KW-0863">Zinc-finger</keyword>
<keyword evidence="8" id="KW-1185">Reference proteome</keyword>
<evidence type="ECO:0000256" key="3">
    <source>
        <dbReference type="ARBA" id="ARBA00022771"/>
    </source>
</evidence>
<dbReference type="InterPro" id="IPR018957">
    <property type="entry name" value="Znf_C3HC4_RING-type"/>
</dbReference>
<protein>
    <submittedName>
        <fullName evidence="9">RING-type domain-containing protein</fullName>
    </submittedName>
</protein>
<evidence type="ECO:0000256" key="2">
    <source>
        <dbReference type="ARBA" id="ARBA00022723"/>
    </source>
</evidence>
<evidence type="ECO:0000313" key="9">
    <source>
        <dbReference type="WBParaSite" id="maker-uti_cns_0000698-snap-gene-0.4-mRNA-1"/>
    </source>
</evidence>
<evidence type="ECO:0000259" key="7">
    <source>
        <dbReference type="PROSITE" id="PS50089"/>
    </source>
</evidence>
<dbReference type="PANTHER" id="PTHR28441">
    <property type="entry name" value="PROTEIN FAM91A1"/>
    <property type="match status" value="1"/>
</dbReference>
<dbReference type="InterPro" id="IPR039199">
    <property type="entry name" value="FAM91"/>
</dbReference>
<feature type="compositionally biased region" description="Polar residues" evidence="6">
    <location>
        <begin position="313"/>
        <end position="358"/>
    </location>
</feature>
<organism evidence="8 9">
    <name type="scientific">Macrostomum lignano</name>
    <dbReference type="NCBI Taxonomy" id="282301"/>
    <lineage>
        <taxon>Eukaryota</taxon>
        <taxon>Metazoa</taxon>
        <taxon>Spiralia</taxon>
        <taxon>Lophotrochozoa</taxon>
        <taxon>Platyhelminthes</taxon>
        <taxon>Rhabditophora</taxon>
        <taxon>Macrostomorpha</taxon>
        <taxon>Macrostomida</taxon>
        <taxon>Macrostomidae</taxon>
        <taxon>Macrostomum</taxon>
    </lineage>
</organism>
<dbReference type="InterPro" id="IPR001841">
    <property type="entry name" value="Znf_RING"/>
</dbReference>
<dbReference type="Gene3D" id="3.30.40.10">
    <property type="entry name" value="Zinc/RING finger domain, C3HC4 (zinc finger)"/>
    <property type="match status" value="1"/>
</dbReference>